<dbReference type="GO" id="GO:0006397">
    <property type="term" value="P:mRNA processing"/>
    <property type="evidence" value="ECO:0007669"/>
    <property type="project" value="UniProtKB-KW"/>
</dbReference>
<dbReference type="PANTHER" id="PTHR23139">
    <property type="entry name" value="RNA-BINDING PROTEIN"/>
    <property type="match status" value="1"/>
</dbReference>
<evidence type="ECO:0000256" key="2">
    <source>
        <dbReference type="ARBA" id="ARBA00022884"/>
    </source>
</evidence>
<evidence type="ECO:0000256" key="4">
    <source>
        <dbReference type="PROSITE-ProRule" id="PRU00176"/>
    </source>
</evidence>
<feature type="region of interest" description="Disordered" evidence="5">
    <location>
        <begin position="308"/>
        <end position="335"/>
    </location>
</feature>
<sequence length="477" mass="51521">MDSGPGDLGRDKGFGYSFGGAHHIGRYRSPSPAPDVVPLDKRPRKDSKWDIAPLGYENVPAIEAKATDNFLLPCHRAVMKQAPGTLLGQPGAMAAQQKMNSMMTGGPPGSAAFQARTARRLYFGNLPKDVTDTDLINFINQEMQRHGMEPSALTASFGGDRSFAFLEFREASHATTMLAYDSQWTFGGQTLRIKRPKDYVPQPGESDPVPPHLAGGAFGSGAPGGPHSHNPDKLFIGGIPRNLTEGQVRELLEAFGAIKTFNLIMDVERGESKGYAFCEYMDGALADVAIEGLNGMEIGDRRLVVQRASSGKKRDDSMMGTAPLPMSGGVDSDGPGPVGPPDGILVPALNAANGVGQLSRIMLLMNLASVDEVRQPHQMDELVQDVRDECTQFGKVVDVIVPQIPEPPKGSVGAPQPIVQVFVLFTDEFECQNVMRRVCGRTYRGRTVVAAYFPEARWESRDFYGAAREVTAGGEDQ</sequence>
<feature type="domain" description="RRM" evidence="6">
    <location>
        <begin position="119"/>
        <end position="198"/>
    </location>
</feature>
<dbReference type="SUPFAM" id="SSF54928">
    <property type="entry name" value="RNA-binding domain, RBD"/>
    <property type="match status" value="2"/>
</dbReference>
<keyword evidence="1" id="KW-0507">mRNA processing</keyword>
<comment type="caution">
    <text evidence="7">The sequence shown here is derived from an EMBL/GenBank/DDBJ whole genome shotgun (WGS) entry which is preliminary data.</text>
</comment>
<feature type="region of interest" description="Disordered" evidence="5">
    <location>
        <begin position="23"/>
        <end position="44"/>
    </location>
</feature>
<protein>
    <recommendedName>
        <fullName evidence="6">RRM domain-containing protein</fullName>
    </recommendedName>
</protein>
<dbReference type="InterPro" id="IPR012677">
    <property type="entry name" value="Nucleotide-bd_a/b_plait_sf"/>
</dbReference>
<dbReference type="CDD" id="cd12232">
    <property type="entry name" value="RRM3_U2AF65"/>
    <property type="match status" value="1"/>
</dbReference>
<accession>A0A1Y2HCN0</accession>
<dbReference type="GO" id="GO:0008380">
    <property type="term" value="P:RNA splicing"/>
    <property type="evidence" value="ECO:0007669"/>
    <property type="project" value="UniProtKB-KW"/>
</dbReference>
<dbReference type="SMART" id="SM00360">
    <property type="entry name" value="RRM"/>
    <property type="match status" value="2"/>
</dbReference>
<evidence type="ECO:0000256" key="1">
    <source>
        <dbReference type="ARBA" id="ARBA00022664"/>
    </source>
</evidence>
<dbReference type="GO" id="GO:0003723">
    <property type="term" value="F:RNA binding"/>
    <property type="evidence" value="ECO:0007669"/>
    <property type="project" value="UniProtKB-UniRule"/>
</dbReference>
<keyword evidence="3" id="KW-0508">mRNA splicing</keyword>
<dbReference type="AlphaFoldDB" id="A0A1Y2HCN0"/>
<proteinExistence type="predicted"/>
<reference evidence="7 8" key="1">
    <citation type="submission" date="2016-07" db="EMBL/GenBank/DDBJ databases">
        <title>Pervasive Adenine N6-methylation of Active Genes in Fungi.</title>
        <authorList>
            <consortium name="DOE Joint Genome Institute"/>
            <person name="Mondo S.J."/>
            <person name="Dannebaum R.O."/>
            <person name="Kuo R.C."/>
            <person name="Labutti K."/>
            <person name="Haridas S."/>
            <person name="Kuo A."/>
            <person name="Salamov A."/>
            <person name="Ahrendt S.R."/>
            <person name="Lipzen A."/>
            <person name="Sullivan W."/>
            <person name="Andreopoulos W.B."/>
            <person name="Clum A."/>
            <person name="Lindquist E."/>
            <person name="Daum C."/>
            <person name="Ramamoorthy G.K."/>
            <person name="Gryganskyi A."/>
            <person name="Culley D."/>
            <person name="Magnuson J.K."/>
            <person name="James T.Y."/>
            <person name="O'Malley M.A."/>
            <person name="Stajich J.E."/>
            <person name="Spatafora J.W."/>
            <person name="Visel A."/>
            <person name="Grigoriev I.V."/>
        </authorList>
    </citation>
    <scope>NUCLEOTIDE SEQUENCE [LARGE SCALE GENOMIC DNA]</scope>
    <source>
        <strain evidence="7 8">PL171</strain>
    </source>
</reference>
<gene>
    <name evidence="7" type="ORF">BCR44DRAFT_1241583</name>
</gene>
<dbReference type="CDD" id="cd12231">
    <property type="entry name" value="RRM2_U2AF65"/>
    <property type="match status" value="1"/>
</dbReference>
<keyword evidence="8" id="KW-1185">Reference proteome</keyword>
<dbReference type="InterPro" id="IPR035979">
    <property type="entry name" value="RBD_domain_sf"/>
</dbReference>
<evidence type="ECO:0000313" key="8">
    <source>
        <dbReference type="Proteomes" id="UP000193411"/>
    </source>
</evidence>
<evidence type="ECO:0000259" key="6">
    <source>
        <dbReference type="PROSITE" id="PS50102"/>
    </source>
</evidence>
<evidence type="ECO:0000313" key="7">
    <source>
        <dbReference type="EMBL" id="ORZ32329.1"/>
    </source>
</evidence>
<dbReference type="Pfam" id="PF00076">
    <property type="entry name" value="RRM_1"/>
    <property type="match status" value="1"/>
</dbReference>
<dbReference type="OrthoDB" id="10266058at2759"/>
<evidence type="ECO:0000256" key="5">
    <source>
        <dbReference type="SAM" id="MobiDB-lite"/>
    </source>
</evidence>
<dbReference type="STRING" id="765915.A0A1Y2HCN0"/>
<dbReference type="Gene3D" id="3.30.70.330">
    <property type="match status" value="3"/>
</dbReference>
<dbReference type="Proteomes" id="UP000193411">
    <property type="component" value="Unassembled WGS sequence"/>
</dbReference>
<dbReference type="InterPro" id="IPR000504">
    <property type="entry name" value="RRM_dom"/>
</dbReference>
<organism evidence="7 8">
    <name type="scientific">Catenaria anguillulae PL171</name>
    <dbReference type="NCBI Taxonomy" id="765915"/>
    <lineage>
        <taxon>Eukaryota</taxon>
        <taxon>Fungi</taxon>
        <taxon>Fungi incertae sedis</taxon>
        <taxon>Blastocladiomycota</taxon>
        <taxon>Blastocladiomycetes</taxon>
        <taxon>Blastocladiales</taxon>
        <taxon>Catenariaceae</taxon>
        <taxon>Catenaria</taxon>
    </lineage>
</organism>
<name>A0A1Y2HCN0_9FUNG</name>
<feature type="domain" description="RRM" evidence="6">
    <location>
        <begin position="232"/>
        <end position="310"/>
    </location>
</feature>
<dbReference type="PROSITE" id="PS50102">
    <property type="entry name" value="RRM"/>
    <property type="match status" value="2"/>
</dbReference>
<feature type="region of interest" description="Disordered" evidence="5">
    <location>
        <begin position="196"/>
        <end position="232"/>
    </location>
</feature>
<dbReference type="EMBL" id="MCFL01000048">
    <property type="protein sequence ID" value="ORZ32329.1"/>
    <property type="molecule type" value="Genomic_DNA"/>
</dbReference>
<keyword evidence="2 4" id="KW-0694">RNA-binding</keyword>
<evidence type="ECO:0000256" key="3">
    <source>
        <dbReference type="ARBA" id="ARBA00023187"/>
    </source>
</evidence>